<dbReference type="InterPro" id="IPR020013">
    <property type="entry name" value="Flagellar_FlgE/F/G"/>
</dbReference>
<dbReference type="Pfam" id="PF07559">
    <property type="entry name" value="FlgE_D2"/>
    <property type="match status" value="1"/>
</dbReference>
<dbReference type="PANTHER" id="PTHR30435:SF1">
    <property type="entry name" value="FLAGELLAR HOOK PROTEIN FLGE"/>
    <property type="match status" value="1"/>
</dbReference>
<dbReference type="SUPFAM" id="SSF117143">
    <property type="entry name" value="Flagellar hook protein flgE"/>
    <property type="match status" value="1"/>
</dbReference>
<feature type="domain" description="Flagellar basal-body/hook protein C-terminal" evidence="8">
    <location>
        <begin position="492"/>
        <end position="534"/>
    </location>
</feature>
<feature type="domain" description="Flagellar basal body rod protein N-terminal" evidence="7">
    <location>
        <begin position="9"/>
        <end position="37"/>
    </location>
</feature>
<dbReference type="PANTHER" id="PTHR30435">
    <property type="entry name" value="FLAGELLAR PROTEIN"/>
    <property type="match status" value="1"/>
</dbReference>
<dbReference type="RefSeq" id="WP_126379406.1">
    <property type="nucleotide sequence ID" value="NZ_AP017378.1"/>
</dbReference>
<dbReference type="Proteomes" id="UP000269883">
    <property type="component" value="Chromosome"/>
</dbReference>
<evidence type="ECO:0000259" key="10">
    <source>
        <dbReference type="Pfam" id="PF22692"/>
    </source>
</evidence>
<evidence type="ECO:0000259" key="7">
    <source>
        <dbReference type="Pfam" id="PF00460"/>
    </source>
</evidence>
<dbReference type="GO" id="GO:0071978">
    <property type="term" value="P:bacterial-type flagellum-dependent swarming motility"/>
    <property type="evidence" value="ECO:0007669"/>
    <property type="project" value="TreeGrafter"/>
</dbReference>
<dbReference type="InterPro" id="IPR053967">
    <property type="entry name" value="LlgE_F_G-like_D1"/>
</dbReference>
<keyword evidence="11" id="KW-0282">Flagellum</keyword>
<gene>
    <name evidence="11" type="ORF">DFE_2173</name>
</gene>
<dbReference type="NCBIfam" id="TIGR03506">
    <property type="entry name" value="FlgEFG_subfam"/>
    <property type="match status" value="1"/>
</dbReference>
<dbReference type="InterPro" id="IPR010930">
    <property type="entry name" value="Flg_bb/hook_C_dom"/>
</dbReference>
<comment type="similarity">
    <text evidence="2 5">Belongs to the flagella basal body rod proteins family.</text>
</comment>
<evidence type="ECO:0000256" key="6">
    <source>
        <dbReference type="SAM" id="MobiDB-lite"/>
    </source>
</evidence>
<evidence type="ECO:0000256" key="2">
    <source>
        <dbReference type="ARBA" id="ARBA00009677"/>
    </source>
</evidence>
<keyword evidence="11" id="KW-0966">Cell projection</keyword>
<evidence type="ECO:0000256" key="5">
    <source>
        <dbReference type="RuleBase" id="RU362116"/>
    </source>
</evidence>
<evidence type="ECO:0000313" key="11">
    <source>
        <dbReference type="EMBL" id="BBD08899.1"/>
    </source>
</evidence>
<feature type="region of interest" description="Disordered" evidence="6">
    <location>
        <begin position="469"/>
        <end position="490"/>
    </location>
</feature>
<dbReference type="InterPro" id="IPR037058">
    <property type="entry name" value="Falgellar_hook_FlgE_sf"/>
</dbReference>
<evidence type="ECO:0000256" key="1">
    <source>
        <dbReference type="ARBA" id="ARBA00004117"/>
    </source>
</evidence>
<dbReference type="AlphaFoldDB" id="A0A2Z6B060"/>
<dbReference type="Pfam" id="PF22692">
    <property type="entry name" value="LlgE_F_G_D1"/>
    <property type="match status" value="1"/>
</dbReference>
<dbReference type="InterPro" id="IPR019776">
    <property type="entry name" value="Flagellar_basal_body_rod_CS"/>
</dbReference>
<accession>A0A2Z6B060</accession>
<name>A0A2Z6B060_9BACT</name>
<comment type="function">
    <text evidence="5">A flexible structure which links the flagellar filament to the drive apparatus in the basal body.</text>
</comment>
<reference evidence="11 12" key="1">
    <citation type="journal article" date="2018" name="Sci. Adv.">
        <title>Multi-heme cytochromes provide a pathway for survival in energy-limited environments.</title>
        <authorList>
            <person name="Deng X."/>
            <person name="Dohmae N."/>
            <person name="Nealson K.H."/>
            <person name="Hashimoto K."/>
            <person name="Okamoto A."/>
        </authorList>
    </citation>
    <scope>NUCLEOTIDE SEQUENCE [LARGE SCALE GENOMIC DNA]</scope>
    <source>
        <strain evidence="11 12">IS5</strain>
    </source>
</reference>
<feature type="domain" description="Flagellar hook protein FlgE D2" evidence="9">
    <location>
        <begin position="214"/>
        <end position="418"/>
    </location>
</feature>
<dbReference type="PROSITE" id="PS00588">
    <property type="entry name" value="FLAGELLA_BB_ROD"/>
    <property type="match status" value="1"/>
</dbReference>
<evidence type="ECO:0000259" key="8">
    <source>
        <dbReference type="Pfam" id="PF06429"/>
    </source>
</evidence>
<organism evidence="11 12">
    <name type="scientific">Desulfovibrio ferrophilus</name>
    <dbReference type="NCBI Taxonomy" id="241368"/>
    <lineage>
        <taxon>Bacteria</taxon>
        <taxon>Pseudomonadati</taxon>
        <taxon>Thermodesulfobacteriota</taxon>
        <taxon>Desulfovibrionia</taxon>
        <taxon>Desulfovibrionales</taxon>
        <taxon>Desulfovibrionaceae</taxon>
        <taxon>Desulfovibrio</taxon>
    </lineage>
</organism>
<evidence type="ECO:0000256" key="3">
    <source>
        <dbReference type="ARBA" id="ARBA00019015"/>
    </source>
</evidence>
<dbReference type="Pfam" id="PF00460">
    <property type="entry name" value="Flg_bb_rod"/>
    <property type="match status" value="1"/>
</dbReference>
<dbReference type="EMBL" id="AP017378">
    <property type="protein sequence ID" value="BBD08899.1"/>
    <property type="molecule type" value="Genomic_DNA"/>
</dbReference>
<keyword evidence="11" id="KW-0969">Cilium</keyword>
<dbReference type="Gene3D" id="2.60.98.20">
    <property type="entry name" value="Flagellar hook protein FlgE"/>
    <property type="match status" value="1"/>
</dbReference>
<keyword evidence="12" id="KW-1185">Reference proteome</keyword>
<dbReference type="GO" id="GO:0009425">
    <property type="term" value="C:bacterial-type flagellum basal body"/>
    <property type="evidence" value="ECO:0007669"/>
    <property type="project" value="UniProtKB-SubCell"/>
</dbReference>
<feature type="domain" description="Flagellar hook protein FlgE/F/G-like D1" evidence="10">
    <location>
        <begin position="88"/>
        <end position="133"/>
    </location>
</feature>
<evidence type="ECO:0000313" key="12">
    <source>
        <dbReference type="Proteomes" id="UP000269883"/>
    </source>
</evidence>
<evidence type="ECO:0000259" key="9">
    <source>
        <dbReference type="Pfam" id="PF07559"/>
    </source>
</evidence>
<dbReference type="InterPro" id="IPR011491">
    <property type="entry name" value="FlgE_D2"/>
</dbReference>
<protein>
    <recommendedName>
        <fullName evidence="3 5">Flagellar hook protein FlgE</fullName>
    </recommendedName>
</protein>
<dbReference type="InterPro" id="IPR001444">
    <property type="entry name" value="Flag_bb_rod_N"/>
</dbReference>
<dbReference type="KEGG" id="dfl:DFE_2173"/>
<dbReference type="GO" id="GO:0009424">
    <property type="term" value="C:bacterial-type flagellum hook"/>
    <property type="evidence" value="ECO:0007669"/>
    <property type="project" value="TreeGrafter"/>
</dbReference>
<comment type="subcellular location">
    <subcellularLocation>
        <location evidence="1 5">Bacterial flagellum basal body</location>
    </subcellularLocation>
</comment>
<proteinExistence type="inferred from homology"/>
<evidence type="ECO:0000256" key="4">
    <source>
        <dbReference type="ARBA" id="ARBA00023143"/>
    </source>
</evidence>
<dbReference type="Pfam" id="PF06429">
    <property type="entry name" value="Flg_bbr_C"/>
    <property type="match status" value="1"/>
</dbReference>
<sequence length="538" mass="56898">MGLSASMWTGVSGLGAHGEKMSVIGNNIANVNTVGFKGARMYFEDFISQDINTAAGTAQIGRGVGIGAVYADFSQGAFETTNEPTDLAIGGRGFFKVSPLGEEQAYYTRAGNFRFDKDGYLVDPHGYVLQGWAIDNSTSTAVASGSGSSSSSVASAIKGSGLPTDIQLEGFTAQPKATTNVTMITNLDARDGNDNTTSATNPFFAMFENWNGQSDTPIGESQYAYQSTIKVYDEGGSSHNVTTYYDHVSNSGGLTYWEYMVTVDPAEDGRIIDGQTLANSGVAGVMMIGTLTFDSAGQIRSQSAFTLSSGASGDLGNLDQWTQAQFNVEGQPVFTANFTGQAGASATEESNARNIGINFGLTNPSPNAGWAAGSVANASLIGTNIANLPEFADLQVNANATTSFSGSSSTQFQSQDGYTFGFLQNVSVDRDGILTGRYSNGVVIELYQITLYDFVNKWGMRREGSNLFSQTRESGEATPGPANANGLGSIASNSLEQSNVDIATEFVKMITTERGFQANSKVITTTDNMLQQVIMMKR</sequence>
<dbReference type="InterPro" id="IPR037925">
    <property type="entry name" value="FlgE/F/G-like"/>
</dbReference>
<keyword evidence="4 5" id="KW-0975">Bacterial flagellum</keyword>
<dbReference type="GO" id="GO:0005829">
    <property type="term" value="C:cytosol"/>
    <property type="evidence" value="ECO:0007669"/>
    <property type="project" value="TreeGrafter"/>
</dbReference>
<dbReference type="OrthoDB" id="9804559at2"/>